<dbReference type="InterPro" id="IPR028994">
    <property type="entry name" value="Integrin_alpha_N"/>
</dbReference>
<dbReference type="EMBL" id="VIFK01000018">
    <property type="protein sequence ID" value="TQF00246.1"/>
    <property type="molecule type" value="Genomic_DNA"/>
</dbReference>
<dbReference type="AlphaFoldDB" id="A0A540VU03"/>
<comment type="caution">
    <text evidence="3">The sequence shown here is derived from an EMBL/GenBank/DDBJ whole genome shotgun (WGS) entry which is preliminary data.</text>
</comment>
<evidence type="ECO:0000256" key="1">
    <source>
        <dbReference type="ARBA" id="ARBA00022729"/>
    </source>
</evidence>
<evidence type="ECO:0000256" key="2">
    <source>
        <dbReference type="SAM" id="MobiDB-lite"/>
    </source>
</evidence>
<protein>
    <submittedName>
        <fullName evidence="3">VCBS repeat-containing protein</fullName>
    </submittedName>
</protein>
<dbReference type="Proteomes" id="UP000315400">
    <property type="component" value="Unassembled WGS sequence"/>
</dbReference>
<dbReference type="Pfam" id="PF13517">
    <property type="entry name" value="FG-GAP_3"/>
    <property type="match status" value="1"/>
</dbReference>
<reference evidence="3 4" key="1">
    <citation type="submission" date="2019-06" db="EMBL/GenBank/DDBJ databases">
        <title>Metagenome assembled Genome of Spiribacter salinus SL48-SHIP from the microbial mat of Salt Lake 48 (Novosibirsk region, Russia).</title>
        <authorList>
            <person name="Shipova A."/>
            <person name="Rozanov A.S."/>
            <person name="Bryanskaya A.V."/>
            <person name="Peltek S.E."/>
        </authorList>
    </citation>
    <scope>NUCLEOTIDE SEQUENCE [LARGE SCALE GENOMIC DNA]</scope>
    <source>
        <strain evidence="3">SL48-SHIP-2</strain>
    </source>
</reference>
<organism evidence="3 4">
    <name type="scientific">Spiribacter salinus</name>
    <dbReference type="NCBI Taxonomy" id="1335746"/>
    <lineage>
        <taxon>Bacteria</taxon>
        <taxon>Pseudomonadati</taxon>
        <taxon>Pseudomonadota</taxon>
        <taxon>Gammaproteobacteria</taxon>
        <taxon>Chromatiales</taxon>
        <taxon>Ectothiorhodospiraceae</taxon>
        <taxon>Spiribacter</taxon>
    </lineage>
</organism>
<gene>
    <name evidence="3" type="ORF">FKY71_04295</name>
</gene>
<name>A0A540VU03_9GAMM</name>
<accession>A0A540VU03</accession>
<dbReference type="InterPro" id="IPR013517">
    <property type="entry name" value="FG-GAP"/>
</dbReference>
<proteinExistence type="predicted"/>
<keyword evidence="1" id="KW-0732">Signal</keyword>
<sequence>MHSTASSFRCRKSRSDLKAAPRPPFRPWPALTRGAGLALALVAGVPGPGSSASEAWRTAPLVTAELTDPTERYPHGVLGDSIEYGALLLQYPPDNARYVIRLPQTRVFEDIEARLVDVDGDGQLEAMVVESHQNKGARLSFYNGGGLIAATPYIGQRNRWLAPIGVADLDGDGHVEIGFIDRPHLAKTLRIWRFERGALRELAAHEGLTNHKIGWDVIASGIRECGDGPEMITADADWRHVIATRFDGKEISTRRIDTYESRASIAQALSCAH</sequence>
<evidence type="ECO:0000313" key="3">
    <source>
        <dbReference type="EMBL" id="TQF00246.1"/>
    </source>
</evidence>
<evidence type="ECO:0000313" key="4">
    <source>
        <dbReference type="Proteomes" id="UP000315400"/>
    </source>
</evidence>
<dbReference type="SUPFAM" id="SSF69318">
    <property type="entry name" value="Integrin alpha N-terminal domain"/>
    <property type="match status" value="1"/>
</dbReference>
<feature type="region of interest" description="Disordered" evidence="2">
    <location>
        <begin position="1"/>
        <end position="24"/>
    </location>
</feature>